<sequence length="129" mass="13829">MQIAAIHGVPPDGLSFTDRRPEGGCDVALISGTIQYLSDHYAVLTDYAQAASALVVNRCPLADTEVATVQKVRQFGSYPAWIFARDKIEAALAGLAACRCDGILRWIRYPMGPAASGIMGTRSMCIARP</sequence>
<protein>
    <submittedName>
        <fullName evidence="1">Uncharacterized protein</fullName>
    </submittedName>
</protein>
<gene>
    <name evidence="1" type="ORF">CVN68_02130</name>
</gene>
<dbReference type="Proteomes" id="UP000229081">
    <property type="component" value="Chromosome"/>
</dbReference>
<proteinExistence type="predicted"/>
<dbReference type="EMBL" id="CP024923">
    <property type="protein sequence ID" value="ATY30933.1"/>
    <property type="molecule type" value="Genomic_DNA"/>
</dbReference>
<dbReference type="KEGG" id="sphc:CVN68_02130"/>
<evidence type="ECO:0000313" key="1">
    <source>
        <dbReference type="EMBL" id="ATY30933.1"/>
    </source>
</evidence>
<name>A0A2K8MAP0_9SPHN</name>
<dbReference type="RefSeq" id="WP_100280744.1">
    <property type="nucleotide sequence ID" value="NZ_CP024923.1"/>
</dbReference>
<dbReference type="AlphaFoldDB" id="A0A2K8MAP0"/>
<reference evidence="1 2" key="1">
    <citation type="submission" date="2017-11" db="EMBL/GenBank/DDBJ databases">
        <title>Complete genome sequence of Sphingomonas sp. Strain Cra20, a psychrotolerant potential plant growth promoting rhizobacteria.</title>
        <authorList>
            <person name="Luo Y."/>
        </authorList>
    </citation>
    <scope>NUCLEOTIDE SEQUENCE [LARGE SCALE GENOMIC DNA]</scope>
    <source>
        <strain evidence="1 2">Cra20</strain>
    </source>
</reference>
<accession>A0A2K8MAP0</accession>
<evidence type="ECO:0000313" key="2">
    <source>
        <dbReference type="Proteomes" id="UP000229081"/>
    </source>
</evidence>
<dbReference type="OrthoDB" id="118271at2"/>
<organism evidence="1 2">
    <name type="scientific">Sphingomonas psychrotolerans</name>
    <dbReference type="NCBI Taxonomy" id="1327635"/>
    <lineage>
        <taxon>Bacteria</taxon>
        <taxon>Pseudomonadati</taxon>
        <taxon>Pseudomonadota</taxon>
        <taxon>Alphaproteobacteria</taxon>
        <taxon>Sphingomonadales</taxon>
        <taxon>Sphingomonadaceae</taxon>
        <taxon>Sphingomonas</taxon>
    </lineage>
</organism>
<keyword evidence="2" id="KW-1185">Reference proteome</keyword>